<sequence length="363" mass="43053">MLHYQSTILERQDLNSLILANDQKVKLRKSRSTTFEDQKLPDMLIDTSKDREQNVAKELDQKTQLTSKDLEEVIKSIINRTKFKYGIQKMIDYIFRCICLRRKQSIRIDEQNKVHFLFKKGKKKLKKELDVIKLLKSLRKFKLLQQALLPQKGRVLLQYQRFNLIETDSSSSDSDDDKKQITTLMESKNLFIRLIMYGKIKSMMNQFLQNVQPLEYNLIKGVFKRRLNDFSEKTKEVEHKLKKDARSPSKLLVLQQYNSKKIQNFGQTIEQKINQSMIDQSTLKMAERKEGILKQIESFKFTKKPNSDYEKSDSDSMSQPDYDEKNEYGVEDIQLNREQDEEEIKNNDTTIESDFQLKAYRIN</sequence>
<feature type="compositionally biased region" description="Basic and acidic residues" evidence="1">
    <location>
        <begin position="305"/>
        <end position="314"/>
    </location>
</feature>
<keyword evidence="3" id="KW-1185">Reference proteome</keyword>
<reference evidence="2 3" key="1">
    <citation type="submission" date="2014-06" db="EMBL/GenBank/DDBJ databases">
        <authorList>
            <person name="Swart Estienne"/>
        </authorList>
    </citation>
    <scope>NUCLEOTIDE SEQUENCE [LARGE SCALE GENOMIC DNA]</scope>
    <source>
        <strain evidence="2 3">130c</strain>
    </source>
</reference>
<evidence type="ECO:0000313" key="3">
    <source>
        <dbReference type="Proteomes" id="UP000039865"/>
    </source>
</evidence>
<organism evidence="2 3">
    <name type="scientific">Stylonychia lemnae</name>
    <name type="common">Ciliate</name>
    <dbReference type="NCBI Taxonomy" id="5949"/>
    <lineage>
        <taxon>Eukaryota</taxon>
        <taxon>Sar</taxon>
        <taxon>Alveolata</taxon>
        <taxon>Ciliophora</taxon>
        <taxon>Intramacronucleata</taxon>
        <taxon>Spirotrichea</taxon>
        <taxon>Stichotrichia</taxon>
        <taxon>Sporadotrichida</taxon>
        <taxon>Oxytrichidae</taxon>
        <taxon>Stylonychinae</taxon>
        <taxon>Stylonychia</taxon>
    </lineage>
</organism>
<evidence type="ECO:0000256" key="1">
    <source>
        <dbReference type="SAM" id="MobiDB-lite"/>
    </source>
</evidence>
<dbReference type="EMBL" id="CCKQ01018843">
    <property type="protein sequence ID" value="CDW90842.1"/>
    <property type="molecule type" value="Genomic_DNA"/>
</dbReference>
<accession>A0A078BC72</accession>
<evidence type="ECO:0000313" key="2">
    <source>
        <dbReference type="EMBL" id="CDW90842.1"/>
    </source>
</evidence>
<dbReference type="AlphaFoldDB" id="A0A078BC72"/>
<protein>
    <submittedName>
        <fullName evidence="2">Uncharacterized protein</fullName>
    </submittedName>
</protein>
<gene>
    <name evidence="2" type="primary">Contig5979.g6407</name>
    <name evidence="2" type="ORF">STYLEM_19989</name>
</gene>
<dbReference type="InParanoid" id="A0A078BC72"/>
<proteinExistence type="predicted"/>
<feature type="region of interest" description="Disordered" evidence="1">
    <location>
        <begin position="304"/>
        <end position="330"/>
    </location>
</feature>
<dbReference type="Proteomes" id="UP000039865">
    <property type="component" value="Unassembled WGS sequence"/>
</dbReference>
<name>A0A078BC72_STYLE</name>